<dbReference type="Pfam" id="PF00171">
    <property type="entry name" value="Aldedh"/>
    <property type="match status" value="1"/>
</dbReference>
<accession>A0ABY5VF34</accession>
<dbReference type="SUPFAM" id="SSF53720">
    <property type="entry name" value="ALDH-like"/>
    <property type="match status" value="1"/>
</dbReference>
<dbReference type="InterPro" id="IPR016161">
    <property type="entry name" value="Ald_DH/histidinol_DH"/>
</dbReference>
<keyword evidence="5" id="KW-1185">Reference proteome</keyword>
<evidence type="ECO:0000259" key="3">
    <source>
        <dbReference type="Pfam" id="PF00171"/>
    </source>
</evidence>
<dbReference type="Proteomes" id="UP001060164">
    <property type="component" value="Chromosome"/>
</dbReference>
<dbReference type="InterPro" id="IPR016162">
    <property type="entry name" value="Ald_DH_N"/>
</dbReference>
<protein>
    <submittedName>
        <fullName evidence="4">Aldehyde dehydrogenase family protein</fullName>
    </submittedName>
</protein>
<dbReference type="RefSeq" id="WP_148511930.1">
    <property type="nucleotide sequence ID" value="NZ_CABLBR010000016.1"/>
</dbReference>
<evidence type="ECO:0000313" key="5">
    <source>
        <dbReference type="Proteomes" id="UP001060164"/>
    </source>
</evidence>
<keyword evidence="2" id="KW-0560">Oxidoreductase</keyword>
<comment type="similarity">
    <text evidence="1">Belongs to the aldehyde dehydrogenase family.</text>
</comment>
<dbReference type="PANTHER" id="PTHR43570">
    <property type="entry name" value="ALDEHYDE DEHYDROGENASE"/>
    <property type="match status" value="1"/>
</dbReference>
<dbReference type="InterPro" id="IPR012394">
    <property type="entry name" value="Aldehyde_DH_NAD(P)"/>
</dbReference>
<reference evidence="4" key="1">
    <citation type="journal article" date="2022" name="Cell">
        <title>Design, construction, and in vivo augmentation of a complex gut microbiome.</title>
        <authorList>
            <person name="Cheng A.G."/>
            <person name="Ho P.Y."/>
            <person name="Aranda-Diaz A."/>
            <person name="Jain S."/>
            <person name="Yu F.B."/>
            <person name="Meng X."/>
            <person name="Wang M."/>
            <person name="Iakiviak M."/>
            <person name="Nagashima K."/>
            <person name="Zhao A."/>
            <person name="Murugkar P."/>
            <person name="Patil A."/>
            <person name="Atabakhsh K."/>
            <person name="Weakley A."/>
            <person name="Yan J."/>
            <person name="Brumbaugh A.R."/>
            <person name="Higginbottom S."/>
            <person name="Dimas A."/>
            <person name="Shiver A.L."/>
            <person name="Deutschbauer A."/>
            <person name="Neff N."/>
            <person name="Sonnenburg J.L."/>
            <person name="Huang K.C."/>
            <person name="Fischbach M.A."/>
        </authorList>
    </citation>
    <scope>NUCLEOTIDE SEQUENCE</scope>
    <source>
        <strain evidence="4">DSM 19829</strain>
    </source>
</reference>
<sequence>MMSYEKLLHRQITHVERRLKGWMKPRSKAAGITGLPGKAYELVEPYGIVLIISPWNYPLSLTMQPLIGAIAAGKSYPAPFRRNILPRHWEGKAPALSPPIPMFGRLPKILHMARL</sequence>
<evidence type="ECO:0000313" key="4">
    <source>
        <dbReference type="EMBL" id="UWP59214.1"/>
    </source>
</evidence>
<feature type="domain" description="Aldehyde dehydrogenase" evidence="3">
    <location>
        <begin position="38"/>
        <end position="73"/>
    </location>
</feature>
<dbReference type="EMBL" id="CP102290">
    <property type="protein sequence ID" value="UWP59214.1"/>
    <property type="molecule type" value="Genomic_DNA"/>
</dbReference>
<dbReference type="InterPro" id="IPR015590">
    <property type="entry name" value="Aldehyde_DH_dom"/>
</dbReference>
<dbReference type="PANTHER" id="PTHR43570:SF16">
    <property type="entry name" value="ALDEHYDE DEHYDROGENASE TYPE III, ISOFORM Q"/>
    <property type="match status" value="1"/>
</dbReference>
<organism evidence="4 5">
    <name type="scientific">Ruminococcus gauvreauii</name>
    <dbReference type="NCBI Taxonomy" id="438033"/>
    <lineage>
        <taxon>Bacteria</taxon>
        <taxon>Bacillati</taxon>
        <taxon>Bacillota</taxon>
        <taxon>Clostridia</taxon>
        <taxon>Eubacteriales</taxon>
        <taxon>Oscillospiraceae</taxon>
        <taxon>Ruminococcus</taxon>
    </lineage>
</organism>
<proteinExistence type="inferred from homology"/>
<evidence type="ECO:0000256" key="2">
    <source>
        <dbReference type="ARBA" id="ARBA00023002"/>
    </source>
</evidence>
<name>A0ABY5VF34_9FIRM</name>
<evidence type="ECO:0000256" key="1">
    <source>
        <dbReference type="ARBA" id="ARBA00009986"/>
    </source>
</evidence>
<gene>
    <name evidence="4" type="ORF">NQ502_17910</name>
</gene>
<dbReference type="Gene3D" id="3.40.605.10">
    <property type="entry name" value="Aldehyde Dehydrogenase, Chain A, domain 1"/>
    <property type="match status" value="1"/>
</dbReference>